<dbReference type="RefSeq" id="WP_090245295.1">
    <property type="nucleotide sequence ID" value="NZ_FNOU01000011.1"/>
</dbReference>
<accession>A0A1H3FT55</accession>
<dbReference type="Pfam" id="PF14697">
    <property type="entry name" value="Fer4_21"/>
    <property type="match status" value="1"/>
</dbReference>
<dbReference type="Pfam" id="PF13510">
    <property type="entry name" value="Fer2_4"/>
    <property type="match status" value="1"/>
</dbReference>
<evidence type="ECO:0000313" key="9">
    <source>
        <dbReference type="EMBL" id="SDX94120.1"/>
    </source>
</evidence>
<evidence type="ECO:0000259" key="7">
    <source>
        <dbReference type="PROSITE" id="PS51085"/>
    </source>
</evidence>
<dbReference type="InterPro" id="IPR017896">
    <property type="entry name" value="4Fe4S_Fe-S-bd"/>
</dbReference>
<evidence type="ECO:0000256" key="5">
    <source>
        <dbReference type="ARBA" id="ARBA00023004"/>
    </source>
</evidence>
<feature type="domain" description="4Fe-4S ferredoxin-type" evidence="8">
    <location>
        <begin position="155"/>
        <end position="185"/>
    </location>
</feature>
<dbReference type="PANTHER" id="PTHR24960:SF84">
    <property type="entry name" value="HYDROGENASE SUBUNIT"/>
    <property type="match status" value="1"/>
</dbReference>
<sequence>MIEIKIDDKVYTCEKGEYLLDIAKRNHIDIPTLCHHPGMDGLASCRLCIVEVVEGGWSKIVVSCVYPVDKSIEVYTNSERVQRDRAAVLMLLALRAPESPEIKALCEKYGALDGSRFAAIENEKCVMCGLCAQACSAIGTGAIATVGRGTEKKIATPYDEPSDACIGCLSCAKVCPTGAIRFAENPTDREIWGRRFPLVFCQKCGAPLGTYSELQYAAKKAGQPGETLCTHCRQAAMSDALAHAYGEV</sequence>
<keyword evidence="5" id="KW-0408">Iron</keyword>
<dbReference type="InterPro" id="IPR050157">
    <property type="entry name" value="PSI_iron-sulfur_center"/>
</dbReference>
<name>A0A1H3FT55_EUBBA</name>
<dbReference type="PROSITE" id="PS00198">
    <property type="entry name" value="4FE4S_FER_1"/>
    <property type="match status" value="1"/>
</dbReference>
<feature type="domain" description="4Fe-4S ferredoxin-type" evidence="8">
    <location>
        <begin position="116"/>
        <end position="148"/>
    </location>
</feature>
<organism evidence="9 10">
    <name type="scientific">Eubacterium barkeri</name>
    <name type="common">Clostridium barkeri</name>
    <dbReference type="NCBI Taxonomy" id="1528"/>
    <lineage>
        <taxon>Bacteria</taxon>
        <taxon>Bacillati</taxon>
        <taxon>Bacillota</taxon>
        <taxon>Clostridia</taxon>
        <taxon>Eubacteriales</taxon>
        <taxon>Eubacteriaceae</taxon>
        <taxon>Eubacterium</taxon>
    </lineage>
</organism>
<dbReference type="InterPro" id="IPR017900">
    <property type="entry name" value="4Fe4S_Fe_S_CS"/>
</dbReference>
<gene>
    <name evidence="9" type="ORF">SAMN04488579_11178</name>
</gene>
<dbReference type="OrthoDB" id="9803192at2"/>
<feature type="domain" description="2Fe-2S ferredoxin-type" evidence="7">
    <location>
        <begin position="1"/>
        <end position="80"/>
    </location>
</feature>
<dbReference type="SUPFAM" id="SSF54862">
    <property type="entry name" value="4Fe-4S ferredoxins"/>
    <property type="match status" value="1"/>
</dbReference>
<dbReference type="AlphaFoldDB" id="A0A1H3FT55"/>
<dbReference type="EMBL" id="FNOU01000011">
    <property type="protein sequence ID" value="SDX94120.1"/>
    <property type="molecule type" value="Genomic_DNA"/>
</dbReference>
<dbReference type="Gene3D" id="3.10.20.740">
    <property type="match status" value="1"/>
</dbReference>
<protein>
    <recommendedName>
        <fullName evidence="2">Ferredoxin</fullName>
    </recommendedName>
</protein>
<evidence type="ECO:0000256" key="2">
    <source>
        <dbReference type="ARBA" id="ARBA00013529"/>
    </source>
</evidence>
<dbReference type="InterPro" id="IPR036010">
    <property type="entry name" value="2Fe-2S_ferredoxin-like_sf"/>
</dbReference>
<dbReference type="PANTHER" id="PTHR24960">
    <property type="entry name" value="PHOTOSYSTEM I IRON-SULFUR CENTER-RELATED"/>
    <property type="match status" value="1"/>
</dbReference>
<dbReference type="GO" id="GO:0046872">
    <property type="term" value="F:metal ion binding"/>
    <property type="evidence" value="ECO:0007669"/>
    <property type="project" value="UniProtKB-KW"/>
</dbReference>
<evidence type="ECO:0000259" key="8">
    <source>
        <dbReference type="PROSITE" id="PS51379"/>
    </source>
</evidence>
<dbReference type="SUPFAM" id="SSF54292">
    <property type="entry name" value="2Fe-2S ferredoxin-like"/>
    <property type="match status" value="1"/>
</dbReference>
<comment type="function">
    <text evidence="1">Ferredoxins are iron-sulfur proteins that transfer electrons in a wide variety of metabolic reactions.</text>
</comment>
<proteinExistence type="predicted"/>
<dbReference type="PROSITE" id="PS51379">
    <property type="entry name" value="4FE4S_FER_2"/>
    <property type="match status" value="2"/>
</dbReference>
<dbReference type="CDD" id="cd00207">
    <property type="entry name" value="fer2"/>
    <property type="match status" value="1"/>
</dbReference>
<evidence type="ECO:0000256" key="1">
    <source>
        <dbReference type="ARBA" id="ARBA00003532"/>
    </source>
</evidence>
<dbReference type="InterPro" id="IPR001041">
    <property type="entry name" value="2Fe-2S_ferredoxin-type"/>
</dbReference>
<evidence type="ECO:0000256" key="6">
    <source>
        <dbReference type="ARBA" id="ARBA00023014"/>
    </source>
</evidence>
<reference evidence="10" key="1">
    <citation type="submission" date="2016-10" db="EMBL/GenBank/DDBJ databases">
        <authorList>
            <person name="Varghese N."/>
            <person name="Submissions S."/>
        </authorList>
    </citation>
    <scope>NUCLEOTIDE SEQUENCE [LARGE SCALE GENOMIC DNA]</scope>
    <source>
        <strain evidence="10">VPI 5359</strain>
    </source>
</reference>
<evidence type="ECO:0000313" key="10">
    <source>
        <dbReference type="Proteomes" id="UP000199652"/>
    </source>
</evidence>
<dbReference type="Proteomes" id="UP000199652">
    <property type="component" value="Unassembled WGS sequence"/>
</dbReference>
<evidence type="ECO:0000256" key="3">
    <source>
        <dbReference type="ARBA" id="ARBA00022485"/>
    </source>
</evidence>
<dbReference type="STRING" id="1528.SAMN04488579_11178"/>
<dbReference type="PROSITE" id="PS51085">
    <property type="entry name" value="2FE2S_FER_2"/>
    <property type="match status" value="1"/>
</dbReference>
<keyword evidence="3" id="KW-0004">4Fe-4S</keyword>
<keyword evidence="10" id="KW-1185">Reference proteome</keyword>
<keyword evidence="6" id="KW-0411">Iron-sulfur</keyword>
<keyword evidence="4" id="KW-0479">Metal-binding</keyword>
<dbReference type="GO" id="GO:0051539">
    <property type="term" value="F:4 iron, 4 sulfur cluster binding"/>
    <property type="evidence" value="ECO:0007669"/>
    <property type="project" value="UniProtKB-KW"/>
</dbReference>
<evidence type="ECO:0000256" key="4">
    <source>
        <dbReference type="ARBA" id="ARBA00022723"/>
    </source>
</evidence>
<dbReference type="Gene3D" id="3.30.70.20">
    <property type="match status" value="1"/>
</dbReference>